<gene>
    <name evidence="3" type="primary">LOC111126691</name>
</gene>
<feature type="signal peptide" evidence="1">
    <location>
        <begin position="1"/>
        <end position="19"/>
    </location>
</feature>
<keyword evidence="2" id="KW-1185">Reference proteome</keyword>
<organism evidence="2 3">
    <name type="scientific">Crassostrea virginica</name>
    <name type="common">Eastern oyster</name>
    <dbReference type="NCBI Taxonomy" id="6565"/>
    <lineage>
        <taxon>Eukaryota</taxon>
        <taxon>Metazoa</taxon>
        <taxon>Spiralia</taxon>
        <taxon>Lophotrochozoa</taxon>
        <taxon>Mollusca</taxon>
        <taxon>Bivalvia</taxon>
        <taxon>Autobranchia</taxon>
        <taxon>Pteriomorphia</taxon>
        <taxon>Ostreida</taxon>
        <taxon>Ostreoidea</taxon>
        <taxon>Ostreidae</taxon>
        <taxon>Crassostrea</taxon>
    </lineage>
</organism>
<dbReference type="OrthoDB" id="6199254at2759"/>
<reference evidence="3" key="2">
    <citation type="submission" date="2025-08" db="UniProtKB">
        <authorList>
            <consortium name="RefSeq"/>
        </authorList>
    </citation>
    <scope>IDENTIFICATION</scope>
    <source>
        <tissue evidence="3">Whole sample</tissue>
    </source>
</reference>
<feature type="chain" id="PRO_5034588986" evidence="1">
    <location>
        <begin position="20"/>
        <end position="470"/>
    </location>
</feature>
<sequence length="470" mass="50547">MSVLALVFLFCTLVDVAFGHSDYAICNGNYCMTCTHCDHWCLPPLKMTCYNIVKRGGGGGGGGGGVKHGHGDCFCQSESYCDGFYPCHDWNCPSPGLTSVCNPRNHSCTCVATAETCSGNDVTSCHMTCNAQEKLICDHGVCSCKPLDYCDHDNTHCANLVCRAGSGEVPFCYANRCQCGLIVDKCLGNDTSTCQHLHCDGQFPHKACINGECGCQLNPSCSTSSDCTENNTMIDFGHGTAVLCKSLLNLHPYCSNGSCQCFPGVETSVLPTTTPSLPTTTTATRKPITTTATKTNAACVSESDCDHSNTFYELYSLKIPCPPGDAQCVNNSCFCNPFLKDTTAPQTAPTTTTTTTTTGASSRYCHQCGDLASNIPCDTRTIYLGNLQKCASGNFCMTDILQTSSEVSIYKRCVDELTCRNEWMAQTSDQDRCLRYAEGAVPGQYTCHYCCTTDGCNSNMVPEAKNFYTG</sequence>
<protein>
    <submittedName>
        <fullName evidence="3">Protein psiJ-like isoform X2</fullName>
    </submittedName>
</protein>
<dbReference type="RefSeq" id="XP_022327332.1">
    <property type="nucleotide sequence ID" value="XM_022471624.1"/>
</dbReference>
<proteinExistence type="predicted"/>
<name>A0A8B8DGR6_CRAVI</name>
<dbReference type="GeneID" id="111126691"/>
<dbReference type="Proteomes" id="UP000694844">
    <property type="component" value="Chromosome 1"/>
</dbReference>
<evidence type="ECO:0000256" key="1">
    <source>
        <dbReference type="SAM" id="SignalP"/>
    </source>
</evidence>
<evidence type="ECO:0000313" key="2">
    <source>
        <dbReference type="Proteomes" id="UP000694844"/>
    </source>
</evidence>
<accession>A0A8B8DGR6</accession>
<dbReference type="AlphaFoldDB" id="A0A8B8DGR6"/>
<keyword evidence="1" id="KW-0732">Signal</keyword>
<evidence type="ECO:0000313" key="3">
    <source>
        <dbReference type="RefSeq" id="XP_022327332.1"/>
    </source>
</evidence>
<reference evidence="2" key="1">
    <citation type="submission" date="2024-06" db="UniProtKB">
        <authorList>
            <consortium name="RefSeq"/>
        </authorList>
    </citation>
    <scope>NUCLEOTIDE SEQUENCE [LARGE SCALE GENOMIC DNA]</scope>
</reference>